<dbReference type="InterPro" id="IPR036928">
    <property type="entry name" value="AS_sf"/>
</dbReference>
<feature type="domain" description="Amidase" evidence="1">
    <location>
        <begin position="5"/>
        <end position="213"/>
    </location>
</feature>
<organism evidence="2 3">
    <name type="scientific">Actinomadura yumaensis</name>
    <dbReference type="NCBI Taxonomy" id="111807"/>
    <lineage>
        <taxon>Bacteria</taxon>
        <taxon>Bacillati</taxon>
        <taxon>Actinomycetota</taxon>
        <taxon>Actinomycetes</taxon>
        <taxon>Streptosporangiales</taxon>
        <taxon>Thermomonosporaceae</taxon>
        <taxon>Actinomadura</taxon>
    </lineage>
</organism>
<dbReference type="InterPro" id="IPR023631">
    <property type="entry name" value="Amidase_dom"/>
</dbReference>
<dbReference type="EMBL" id="JBHSXS010000028">
    <property type="protein sequence ID" value="MFC6884496.1"/>
    <property type="molecule type" value="Genomic_DNA"/>
</dbReference>
<dbReference type="Pfam" id="PF01425">
    <property type="entry name" value="Amidase"/>
    <property type="match status" value="2"/>
</dbReference>
<evidence type="ECO:0000313" key="2">
    <source>
        <dbReference type="EMBL" id="MFC6884496.1"/>
    </source>
</evidence>
<feature type="domain" description="Amidase" evidence="1">
    <location>
        <begin position="294"/>
        <end position="415"/>
    </location>
</feature>
<sequence length="439" mass="44606">MTAAELARRSLESIEALDPGLNAFVTVDAEGATAAARRADEELAAGHDRGPLHGVPVAVKDLIDVAGLPTGCGSAHFAGHVAREDAVCVRRLREAGAVIVGKAATHEFAMGTTGDVTVHGPVRNPHDPDRIAGGSSAGSAAAVAAGMVPYALGTDTGGSVRIPAAHCGIAGFKPAYGAIPTGGVFPLSESLDHVGVLASTAAECRTVYRVLTGAPAGAAGAPAGVAGGADGPRVAWIEPWEVDPEVGRVARAPFADAPVEHLDLEAVRDVYAKIQPSEAYGAHAERVASAPELFQPEILEGLHASARIPAWRFLRATRDRAEFGRRVDGLLARHDVLALPTTSIAPTPIGEREHAFGYVPAVLMGLTCPWNLAGLPALSVPAGTVGGTVGGTADGAGGLPVGVQLVTRAGAEDLLFEVAERVVERLAAGVRVRGVATAG</sequence>
<keyword evidence="3" id="KW-1185">Reference proteome</keyword>
<dbReference type="PANTHER" id="PTHR11895:SF176">
    <property type="entry name" value="AMIDASE AMID-RELATED"/>
    <property type="match status" value="1"/>
</dbReference>
<gene>
    <name evidence="2" type="ORF">ACFQKB_32380</name>
</gene>
<reference evidence="3" key="1">
    <citation type="journal article" date="2019" name="Int. J. Syst. Evol. Microbiol.">
        <title>The Global Catalogue of Microorganisms (GCM) 10K type strain sequencing project: providing services to taxonomists for standard genome sequencing and annotation.</title>
        <authorList>
            <consortium name="The Broad Institute Genomics Platform"/>
            <consortium name="The Broad Institute Genome Sequencing Center for Infectious Disease"/>
            <person name="Wu L."/>
            <person name="Ma J."/>
        </authorList>
    </citation>
    <scope>NUCLEOTIDE SEQUENCE [LARGE SCALE GENOMIC DNA]</scope>
    <source>
        <strain evidence="3">JCM 3369</strain>
    </source>
</reference>
<comment type="caution">
    <text evidence="2">The sequence shown here is derived from an EMBL/GenBank/DDBJ whole genome shotgun (WGS) entry which is preliminary data.</text>
</comment>
<proteinExistence type="predicted"/>
<name>A0ABW2CV30_9ACTN</name>
<protein>
    <submittedName>
        <fullName evidence="2">Amidase</fullName>
    </submittedName>
</protein>
<dbReference type="Proteomes" id="UP001596380">
    <property type="component" value="Unassembled WGS sequence"/>
</dbReference>
<dbReference type="Gene3D" id="3.90.1300.10">
    <property type="entry name" value="Amidase signature (AS) domain"/>
    <property type="match status" value="1"/>
</dbReference>
<dbReference type="InterPro" id="IPR000120">
    <property type="entry name" value="Amidase"/>
</dbReference>
<accession>A0ABW2CV30</accession>
<evidence type="ECO:0000259" key="1">
    <source>
        <dbReference type="Pfam" id="PF01425"/>
    </source>
</evidence>
<dbReference type="PANTHER" id="PTHR11895">
    <property type="entry name" value="TRANSAMIDASE"/>
    <property type="match status" value="1"/>
</dbReference>
<dbReference type="SUPFAM" id="SSF75304">
    <property type="entry name" value="Amidase signature (AS) enzymes"/>
    <property type="match status" value="1"/>
</dbReference>
<dbReference type="RefSeq" id="WP_378063824.1">
    <property type="nucleotide sequence ID" value="NZ_JBHSXS010000028.1"/>
</dbReference>
<evidence type="ECO:0000313" key="3">
    <source>
        <dbReference type="Proteomes" id="UP001596380"/>
    </source>
</evidence>